<dbReference type="AlphaFoldDB" id="B1WR22"/>
<dbReference type="PANTHER" id="PTHR43657:SF1">
    <property type="entry name" value="ALTERED INHERITANCE OF MITOCHONDRIA PROTEIN 24, MITOCHONDRIAL"/>
    <property type="match status" value="1"/>
</dbReference>
<dbReference type="STRING" id="43989.cce_0729"/>
<evidence type="ECO:0008006" key="3">
    <source>
        <dbReference type="Google" id="ProtNLM"/>
    </source>
</evidence>
<dbReference type="eggNOG" id="COG2013">
    <property type="taxonomic scope" value="Bacteria"/>
</dbReference>
<dbReference type="InterPro" id="IPR036983">
    <property type="entry name" value="AIM24_sf"/>
</dbReference>
<keyword evidence="2" id="KW-1185">Reference proteome</keyword>
<dbReference type="NCBIfam" id="TIGR00266">
    <property type="entry name" value="TIGR00266 family protein"/>
    <property type="match status" value="1"/>
</dbReference>
<evidence type="ECO:0000313" key="1">
    <source>
        <dbReference type="EMBL" id="ACB50080.1"/>
    </source>
</evidence>
<accession>B1WR22</accession>
<reference evidence="1 2" key="1">
    <citation type="journal article" date="2008" name="Proc. Natl. Acad. Sci. U.S.A.">
        <title>The genome of Cyanothece 51142, a unicellular diazotrophic cyanobacterium important in the marine nitrogen cycle.</title>
        <authorList>
            <person name="Welsh E.A."/>
            <person name="Liberton M."/>
            <person name="Stoeckel J."/>
            <person name="Loh T."/>
            <person name="Elvitigala T."/>
            <person name="Wang C."/>
            <person name="Wollam A."/>
            <person name="Fulton R.S."/>
            <person name="Clifton S.W."/>
            <person name="Jacobs J.M."/>
            <person name="Aurora R."/>
            <person name="Ghosh B.K."/>
            <person name="Sherman L.A."/>
            <person name="Smith R.D."/>
            <person name="Wilson R.K."/>
            <person name="Pakrasi H.B."/>
        </authorList>
    </citation>
    <scope>NUCLEOTIDE SEQUENCE [LARGE SCALE GENOMIC DNA]</scope>
    <source>
        <strain evidence="2">ATCC 51142 / BH68</strain>
    </source>
</reference>
<protein>
    <recommendedName>
        <fullName evidence="3">TIGR00266 family protein</fullName>
    </recommendedName>
</protein>
<sequence>MSLPFTTMQYEIRYKPAFAAIFVTLAPGESIIAEAGAMASMDGRLSMKTKLSGGLFSALLRKFLGGESLFVNVFKNQTSQALTLVLTQSIIGDIECLELSGNEMCFQPGAYIASSPKIDLGVRWAGLASWFAGEGLFKLKVSGHGKVFFGAYGGLSKQTITGEFIVDNSHLVAYSPDISMSIGLSGGLISSMTSGEGLVNRLKGHGVIYLQSRSVSGLLGFLRPKVK</sequence>
<dbReference type="InterPro" id="IPR002838">
    <property type="entry name" value="AIM24"/>
</dbReference>
<dbReference type="Proteomes" id="UP000001203">
    <property type="component" value="Chromosome circular"/>
</dbReference>
<dbReference type="EMBL" id="CP000806">
    <property type="protein sequence ID" value="ACB50080.1"/>
    <property type="molecule type" value="Genomic_DNA"/>
</dbReference>
<organism evidence="1 2">
    <name type="scientific">Crocosphaera subtropica (strain ATCC 51142 / BH68)</name>
    <name type="common">Cyanothece sp. (strain ATCC 51142)</name>
    <dbReference type="NCBI Taxonomy" id="43989"/>
    <lineage>
        <taxon>Bacteria</taxon>
        <taxon>Bacillati</taxon>
        <taxon>Cyanobacteriota</taxon>
        <taxon>Cyanophyceae</taxon>
        <taxon>Oscillatoriophycideae</taxon>
        <taxon>Chroococcales</taxon>
        <taxon>Aphanothecaceae</taxon>
        <taxon>Crocosphaera</taxon>
        <taxon>Crocosphaera subtropica</taxon>
    </lineage>
</organism>
<dbReference type="Pfam" id="PF01987">
    <property type="entry name" value="AIM24"/>
    <property type="match status" value="1"/>
</dbReference>
<name>B1WR22_CROS5</name>
<evidence type="ECO:0000313" key="2">
    <source>
        <dbReference type="Proteomes" id="UP000001203"/>
    </source>
</evidence>
<dbReference type="InterPro" id="IPR016031">
    <property type="entry name" value="Trp_RNA-bd_attenuator-like_dom"/>
</dbReference>
<dbReference type="Gene3D" id="3.60.160.10">
    <property type="entry name" value="Mitochondrial biogenesis AIM24"/>
    <property type="match status" value="1"/>
</dbReference>
<dbReference type="SUPFAM" id="SSF51219">
    <property type="entry name" value="TRAP-like"/>
    <property type="match status" value="1"/>
</dbReference>
<dbReference type="HOGENOM" id="CLU_040551_4_1_3"/>
<gene>
    <name evidence="1" type="ordered locus">cce_0729</name>
</gene>
<dbReference type="KEGG" id="cyt:cce_0729"/>
<proteinExistence type="predicted"/>
<dbReference type="PANTHER" id="PTHR43657">
    <property type="entry name" value="TRYPTOPHAN RNA-BINDING ATTENUATOR PROTEIN-LIKE PROTEIN"/>
    <property type="match status" value="1"/>
</dbReference>